<comment type="caution">
    <text evidence="3">The sequence shown here is derived from an EMBL/GenBank/DDBJ whole genome shotgun (WGS) entry which is preliminary data.</text>
</comment>
<protein>
    <submittedName>
        <fullName evidence="3">Uncharacterized protein</fullName>
    </submittedName>
</protein>
<dbReference type="Proteomes" id="UP000051733">
    <property type="component" value="Unassembled WGS sequence"/>
</dbReference>
<feature type="compositionally biased region" description="Basic and acidic residues" evidence="1">
    <location>
        <begin position="26"/>
        <end position="40"/>
    </location>
</feature>
<evidence type="ECO:0000313" key="4">
    <source>
        <dbReference type="Proteomes" id="UP000051733"/>
    </source>
</evidence>
<proteinExistence type="predicted"/>
<dbReference type="EMBL" id="AYYY01000007">
    <property type="protein sequence ID" value="KRM62264.1"/>
    <property type="molecule type" value="Genomic_DNA"/>
</dbReference>
<gene>
    <name evidence="3" type="ORF">FC26_GL000050</name>
</gene>
<reference evidence="3 4" key="1">
    <citation type="journal article" date="2015" name="Genome Announc.">
        <title>Expanding the biotechnology potential of lactobacilli through comparative genomics of 213 strains and associated genera.</title>
        <authorList>
            <person name="Sun Z."/>
            <person name="Harris H.M."/>
            <person name="McCann A."/>
            <person name="Guo C."/>
            <person name="Argimon S."/>
            <person name="Zhang W."/>
            <person name="Yang X."/>
            <person name="Jeffery I.B."/>
            <person name="Cooney J.C."/>
            <person name="Kagawa T.F."/>
            <person name="Liu W."/>
            <person name="Song Y."/>
            <person name="Salvetti E."/>
            <person name="Wrobel A."/>
            <person name="Rasinkangas P."/>
            <person name="Parkhill J."/>
            <person name="Rea M.C."/>
            <person name="O'Sullivan O."/>
            <person name="Ritari J."/>
            <person name="Douillard F.P."/>
            <person name="Paul Ross R."/>
            <person name="Yang R."/>
            <person name="Briner A.E."/>
            <person name="Felis G.E."/>
            <person name="de Vos W.M."/>
            <person name="Barrangou R."/>
            <person name="Klaenhammer T.R."/>
            <person name="Caufield P.W."/>
            <person name="Cui Y."/>
            <person name="Zhang H."/>
            <person name="O'Toole P.W."/>
        </authorList>
    </citation>
    <scope>NUCLEOTIDE SEQUENCE [LARGE SCALE GENOMIC DNA]</scope>
    <source>
        <strain evidence="3 4">DSM 20634</strain>
    </source>
</reference>
<organism evidence="3 4">
    <name type="scientific">Paucilactobacillus vaccinostercus DSM 20634</name>
    <dbReference type="NCBI Taxonomy" id="1423813"/>
    <lineage>
        <taxon>Bacteria</taxon>
        <taxon>Bacillati</taxon>
        <taxon>Bacillota</taxon>
        <taxon>Bacilli</taxon>
        <taxon>Lactobacillales</taxon>
        <taxon>Lactobacillaceae</taxon>
        <taxon>Paucilactobacillus</taxon>
    </lineage>
</organism>
<evidence type="ECO:0000313" key="3">
    <source>
        <dbReference type="EMBL" id="KRM62264.1"/>
    </source>
</evidence>
<dbReference type="RefSeq" id="WP_057777657.1">
    <property type="nucleotide sequence ID" value="NZ_AYYY01000007.1"/>
</dbReference>
<feature type="compositionally biased region" description="Polar residues" evidence="1">
    <location>
        <begin position="57"/>
        <end position="67"/>
    </location>
</feature>
<feature type="region of interest" description="Disordered" evidence="1">
    <location>
        <begin position="1"/>
        <end position="80"/>
    </location>
</feature>
<accession>A0A0R2A4W3</accession>
<evidence type="ECO:0000256" key="2">
    <source>
        <dbReference type="SAM" id="Phobius"/>
    </source>
</evidence>
<dbReference type="AlphaFoldDB" id="A0A0R2A4W3"/>
<keyword evidence="4" id="KW-1185">Reference proteome</keyword>
<dbReference type="OrthoDB" id="9994836at2"/>
<sequence length="115" mass="13158">MDDELKKWSARFESKNGRQPTDEEFESAKKRIERNVEAQRQRQTQSNPRPAVKHDNNLSQQNPNANYASAKEANSEKQPPRHDWGFLWVLLLAALFIIGGIIAFKIGTAHGTSLW</sequence>
<keyword evidence="2" id="KW-1133">Transmembrane helix</keyword>
<keyword evidence="2" id="KW-0812">Transmembrane</keyword>
<feature type="compositionally biased region" description="Basic and acidic residues" evidence="1">
    <location>
        <begin position="1"/>
        <end position="16"/>
    </location>
</feature>
<evidence type="ECO:0000256" key="1">
    <source>
        <dbReference type="SAM" id="MobiDB-lite"/>
    </source>
</evidence>
<keyword evidence="2" id="KW-0472">Membrane</keyword>
<feature type="transmembrane region" description="Helical" evidence="2">
    <location>
        <begin position="85"/>
        <end position="106"/>
    </location>
</feature>
<name>A0A0R2A4W3_9LACO</name>
<dbReference type="PATRIC" id="fig|1423813.3.peg.52"/>